<gene>
    <name evidence="2" type="ORF">C4B24_02220</name>
</gene>
<name>A0A4R0XR33_9MOLU</name>
<keyword evidence="1" id="KW-0472">Membrane</keyword>
<reference evidence="2 3" key="1">
    <citation type="submission" date="2018-02" db="EMBL/GenBank/DDBJ databases">
        <title>Mycoplasma marinum and Mycoplasma todarodis sp. nov., moderately halophilic and psychrotolerant mycoplasmas isolated from cephalopods.</title>
        <authorList>
            <person name="Viver T."/>
        </authorList>
    </citation>
    <scope>NUCLEOTIDE SEQUENCE [LARGE SCALE GENOMIC DNA]</scope>
    <source>
        <strain evidence="2 3">PE</strain>
    </source>
</reference>
<dbReference type="OrthoDB" id="9930631at2"/>
<dbReference type="Proteomes" id="UP000294192">
    <property type="component" value="Unassembled WGS sequence"/>
</dbReference>
<feature type="transmembrane region" description="Helical" evidence="1">
    <location>
        <begin position="6"/>
        <end position="25"/>
    </location>
</feature>
<dbReference type="AlphaFoldDB" id="A0A4R0XR33"/>
<dbReference type="EMBL" id="PSZO01000008">
    <property type="protein sequence ID" value="TCG11345.1"/>
    <property type="molecule type" value="Genomic_DNA"/>
</dbReference>
<sequence length="170" mass="20041">MHRNILIIVALVVVFAITFLVTISARRKRNKLLQNPLFDTLRKYQDEILDKGYDISITNKPTNQKNDEKLLYQALGKISNVDFNLKEPEGELKSCNMWISEDRLIINNDQENTAFKLKRVVEFEFDLDETSSDFLFSYNDEYFRVTTKDLYFVALLDLLVAKFKQDKEKK</sequence>
<evidence type="ECO:0000313" key="2">
    <source>
        <dbReference type="EMBL" id="TCG11345.1"/>
    </source>
</evidence>
<keyword evidence="3" id="KW-1185">Reference proteome</keyword>
<keyword evidence="1" id="KW-1133">Transmembrane helix</keyword>
<evidence type="ECO:0000256" key="1">
    <source>
        <dbReference type="SAM" id="Phobius"/>
    </source>
</evidence>
<proteinExistence type="predicted"/>
<organism evidence="2 3">
    <name type="scientific">Mycoplasma marinum</name>
    <dbReference type="NCBI Taxonomy" id="1937190"/>
    <lineage>
        <taxon>Bacteria</taxon>
        <taxon>Bacillati</taxon>
        <taxon>Mycoplasmatota</taxon>
        <taxon>Mollicutes</taxon>
        <taxon>Mycoplasmataceae</taxon>
        <taxon>Mycoplasma</taxon>
    </lineage>
</organism>
<keyword evidence="1" id="KW-0812">Transmembrane</keyword>
<dbReference type="RefSeq" id="WP_131598913.1">
    <property type="nucleotide sequence ID" value="NZ_CBDBYK010000006.1"/>
</dbReference>
<accession>A0A4R0XR33</accession>
<protein>
    <submittedName>
        <fullName evidence="2">Uncharacterized protein</fullName>
    </submittedName>
</protein>
<evidence type="ECO:0000313" key="3">
    <source>
        <dbReference type="Proteomes" id="UP000294192"/>
    </source>
</evidence>
<comment type="caution">
    <text evidence="2">The sequence shown here is derived from an EMBL/GenBank/DDBJ whole genome shotgun (WGS) entry which is preliminary data.</text>
</comment>